<keyword evidence="1" id="KW-0812">Transmembrane</keyword>
<organism evidence="2 3">
    <name type="scientific">Bifidobacterium adolescentis</name>
    <dbReference type="NCBI Taxonomy" id="1680"/>
    <lineage>
        <taxon>Bacteria</taxon>
        <taxon>Bacillati</taxon>
        <taxon>Actinomycetota</taxon>
        <taxon>Actinomycetes</taxon>
        <taxon>Bifidobacteriales</taxon>
        <taxon>Bifidobacteriaceae</taxon>
        <taxon>Bifidobacterium</taxon>
    </lineage>
</organism>
<evidence type="ECO:0000256" key="1">
    <source>
        <dbReference type="SAM" id="Phobius"/>
    </source>
</evidence>
<accession>A0A2R4G381</accession>
<dbReference type="AlphaFoldDB" id="A0A2R4G381"/>
<evidence type="ECO:0000313" key="3">
    <source>
        <dbReference type="Proteomes" id="UP000241454"/>
    </source>
</evidence>
<protein>
    <recommendedName>
        <fullName evidence="4">PrgI family protein</fullName>
    </recommendedName>
</protein>
<dbReference type="Proteomes" id="UP000241454">
    <property type="component" value="Chromosome"/>
</dbReference>
<reference evidence="2 3" key="1">
    <citation type="submission" date="2018-03" db="EMBL/GenBank/DDBJ databases">
        <authorList>
            <person name="Keele B.F."/>
        </authorList>
    </citation>
    <scope>NUCLEOTIDE SEQUENCE [LARGE SCALE GENOMIC DNA]</scope>
    <source>
        <strain evidence="2 3">1-11</strain>
    </source>
</reference>
<keyword evidence="1" id="KW-1133">Transmembrane helix</keyword>
<feature type="transmembrane region" description="Helical" evidence="1">
    <location>
        <begin position="54"/>
        <end position="75"/>
    </location>
</feature>
<sequence>MSVLNSSFAPISRAGFVAGRTKAQVAVVLAATAVAVVPLAFGVSIWSWRVVVCLVVAVFGAWNVHGRSLIGLLAVKLGFGMRKATGKTHWTVSPWAVNQVVGVIDLPDATGKRLRTFDIVGTEFDSAAFLWDKDNSEATAILQLHALDWLFQSDGVREGRVTGWSQALKSCADMPDVSRIVTQARVFYQLNNFGLNAEGNDFVLQDLAEAASDMRISCGHDVIVSITIDTSKTRGDSMKDTGTVAGVSRILSDRVQSLVSLLEYSGADLDDVRWLDAQQLRGQMKCMFSPEAISLLDEYGGLPDDVALSTSWDEYRDYMHVDAMYLRTMWVDKWPSDPVPAGWLHDLVSNGRWPLVLTQVWHPLPLEKAEHKLNNQLMELERRDKINKKLGRPTSERDRSEALETVNRRKELAKGYGDVEYLGYVTVGAPTLDLLEQATNWVDSEFRQRSAHLDRLRASQWSGLITALPLGQAGRK</sequence>
<keyword evidence="1" id="KW-0472">Membrane</keyword>
<dbReference type="EMBL" id="CP028341">
    <property type="protein sequence ID" value="AVT45330.1"/>
    <property type="molecule type" value="Genomic_DNA"/>
</dbReference>
<gene>
    <name evidence="2" type="ORF">C8077_04995</name>
</gene>
<proteinExistence type="predicted"/>
<dbReference type="InterPro" id="IPR049978">
    <property type="entry name" value="SCO6880-like"/>
</dbReference>
<evidence type="ECO:0008006" key="4">
    <source>
        <dbReference type="Google" id="ProtNLM"/>
    </source>
</evidence>
<dbReference type="NCBIfam" id="NF042935">
    <property type="entry name" value="SCO6880_fam"/>
    <property type="match status" value="1"/>
</dbReference>
<feature type="transmembrane region" description="Helical" evidence="1">
    <location>
        <begin position="25"/>
        <end position="48"/>
    </location>
</feature>
<evidence type="ECO:0000313" key="2">
    <source>
        <dbReference type="EMBL" id="AVT45330.1"/>
    </source>
</evidence>
<name>A0A2R4G381_BIFAD</name>
<dbReference type="RefSeq" id="WP_107646221.1">
    <property type="nucleotide sequence ID" value="NZ_CP028341.1"/>
</dbReference>